<protein>
    <submittedName>
        <fullName evidence="1">Uncharacterized protein</fullName>
    </submittedName>
</protein>
<dbReference type="PATRIC" id="fig|1354272.4.peg.3867"/>
<sequence length="89" mass="9876">MCNSTKGIVVHHEYRIGFIVIQNSDGEYTVAELQGGYDVEKGHIIRGNLDIEGDETFYNETTGESISVIVQGTGMSEQRSIHMIQNTRG</sequence>
<organism evidence="1 2">
    <name type="scientific">Providencia heimbachae ATCC 35613</name>
    <dbReference type="NCBI Taxonomy" id="1354272"/>
    <lineage>
        <taxon>Bacteria</taxon>
        <taxon>Pseudomonadati</taxon>
        <taxon>Pseudomonadota</taxon>
        <taxon>Gammaproteobacteria</taxon>
        <taxon>Enterobacterales</taxon>
        <taxon>Morganellaceae</taxon>
        <taxon>Providencia</taxon>
    </lineage>
</organism>
<dbReference type="Proteomes" id="UP000078224">
    <property type="component" value="Unassembled WGS sequence"/>
</dbReference>
<dbReference type="AlphaFoldDB" id="A0A1B7JG92"/>
<comment type="caution">
    <text evidence="1">The sequence shown here is derived from an EMBL/GenBank/DDBJ whole genome shotgun (WGS) entry which is preliminary data.</text>
</comment>
<name>A0A1B7JG92_9GAMM</name>
<accession>A0A1B7JG92</accession>
<dbReference type="OrthoDB" id="6627316at2"/>
<dbReference type="RefSeq" id="WP_068910280.1">
    <property type="nucleotide sequence ID" value="NZ_LXEW01000053.1"/>
</dbReference>
<keyword evidence="2" id="KW-1185">Reference proteome</keyword>
<evidence type="ECO:0000313" key="1">
    <source>
        <dbReference type="EMBL" id="OAT46979.1"/>
    </source>
</evidence>
<gene>
    <name evidence="1" type="ORF">M998_3782</name>
</gene>
<evidence type="ECO:0000313" key="2">
    <source>
        <dbReference type="Proteomes" id="UP000078224"/>
    </source>
</evidence>
<reference evidence="1 2" key="1">
    <citation type="submission" date="2016-04" db="EMBL/GenBank/DDBJ databases">
        <title>ATOL: Assembling a taxonomically balanced genome-scale reconstruction of the evolutionary history of the Enterobacteriaceae.</title>
        <authorList>
            <person name="Plunkett G.III."/>
            <person name="Neeno-Eckwall E.C."/>
            <person name="Glasner J.D."/>
            <person name="Perna N.T."/>
        </authorList>
    </citation>
    <scope>NUCLEOTIDE SEQUENCE [LARGE SCALE GENOMIC DNA]</scope>
    <source>
        <strain evidence="1 2">ATCC 35613</strain>
    </source>
</reference>
<proteinExistence type="predicted"/>
<dbReference type="EMBL" id="LXEW01000053">
    <property type="protein sequence ID" value="OAT46979.1"/>
    <property type="molecule type" value="Genomic_DNA"/>
</dbReference>